<protein>
    <recommendedName>
        <fullName evidence="9">AAA+ ATPase domain-containing protein</fullName>
    </recommendedName>
</protein>
<dbReference type="GO" id="GO:0006281">
    <property type="term" value="P:DNA repair"/>
    <property type="evidence" value="ECO:0007669"/>
    <property type="project" value="InterPro"/>
</dbReference>
<evidence type="ECO:0000313" key="10">
    <source>
        <dbReference type="EMBL" id="QHU09372.1"/>
    </source>
</evidence>
<dbReference type="InterPro" id="IPR027417">
    <property type="entry name" value="P-loop_NTPase"/>
</dbReference>
<keyword evidence="1" id="KW-0547">Nucleotide-binding</keyword>
<dbReference type="CDD" id="cd18809">
    <property type="entry name" value="SF1_C_RecD"/>
    <property type="match status" value="1"/>
</dbReference>
<evidence type="ECO:0000256" key="8">
    <source>
        <dbReference type="ARBA" id="ARBA00023235"/>
    </source>
</evidence>
<evidence type="ECO:0000256" key="1">
    <source>
        <dbReference type="ARBA" id="ARBA00022741"/>
    </source>
</evidence>
<dbReference type="InterPro" id="IPR051055">
    <property type="entry name" value="PIF1_helicase"/>
</dbReference>
<dbReference type="PANTHER" id="PTHR47642">
    <property type="entry name" value="ATP-DEPENDENT DNA HELICASE"/>
    <property type="match status" value="1"/>
</dbReference>
<evidence type="ECO:0000256" key="6">
    <source>
        <dbReference type="ARBA" id="ARBA00023125"/>
    </source>
</evidence>
<feature type="domain" description="AAA+ ATPase" evidence="9">
    <location>
        <begin position="17"/>
        <end position="332"/>
    </location>
</feature>
<dbReference type="InterPro" id="IPR003593">
    <property type="entry name" value="AAA+_ATPase"/>
</dbReference>
<organism evidence="10">
    <name type="scientific">viral metagenome</name>
    <dbReference type="NCBI Taxonomy" id="1070528"/>
    <lineage>
        <taxon>unclassified sequences</taxon>
        <taxon>metagenomes</taxon>
        <taxon>organismal metagenomes</taxon>
    </lineage>
</organism>
<keyword evidence="6" id="KW-0238">DNA-binding</keyword>
<evidence type="ECO:0000256" key="5">
    <source>
        <dbReference type="ARBA" id="ARBA00022840"/>
    </source>
</evidence>
<dbReference type="AlphaFoldDB" id="A0A6C0JUE6"/>
<dbReference type="Pfam" id="PF05970">
    <property type="entry name" value="PIF1"/>
    <property type="match status" value="1"/>
</dbReference>
<dbReference type="InterPro" id="IPR049163">
    <property type="entry name" value="Pif1-like_2B_dom"/>
</dbReference>
<keyword evidence="4" id="KW-0347">Helicase</keyword>
<dbReference type="SUPFAM" id="SSF52540">
    <property type="entry name" value="P-loop containing nucleoside triphosphate hydrolases"/>
    <property type="match status" value="2"/>
</dbReference>
<dbReference type="GO" id="GO:0003678">
    <property type="term" value="F:DNA helicase activity"/>
    <property type="evidence" value="ECO:0007669"/>
    <property type="project" value="InterPro"/>
</dbReference>
<sequence>MSELSKDQQEAMDSFKQGKNIFLTGPGGCGKSHLIRHFKLHAERNHKNVQVCAMTGTASALLECKAKTIHAWGGIGIASGSVEDIVQRVVQNPYKVKVWRTLDILILDEVSMLSKKLFEVIDTIARIAKHKPNLPLGGIQVVFSGDFYQLPPVGEQDDPGSCEFCFESPRWKECMDHVHVLQTIFRQTDDEYKKILNQIRIGKISTNTIAKLKQRICPYDLEHTPTLLYPTRSRADTFNTMEYAKLPGPEYQYDMEVVQQNDTLTAEQKKTRMRLSASQMEYETTQLVQSLTVVQSLKLKLGTRVMCVANIDPDHFTIVNGSQGIVIGVQGEFSYPLVQFQNGILRLMTPHVWNSETVPGLSIRQIPLMYAWAITIHKAQGITLDSARIDAGARIFECGQTYVALSRVRTLNHLYLCEFEPTHIRVNRKVKQFYEQLII</sequence>
<reference evidence="10" key="1">
    <citation type="journal article" date="2020" name="Nature">
        <title>Giant virus diversity and host interactions through global metagenomics.</title>
        <authorList>
            <person name="Schulz F."/>
            <person name="Roux S."/>
            <person name="Paez-Espino D."/>
            <person name="Jungbluth S."/>
            <person name="Walsh D.A."/>
            <person name="Denef V.J."/>
            <person name="McMahon K.D."/>
            <person name="Konstantinidis K.T."/>
            <person name="Eloe-Fadrosh E.A."/>
            <person name="Kyrpides N.C."/>
            <person name="Woyke T."/>
        </authorList>
    </citation>
    <scope>NUCLEOTIDE SEQUENCE</scope>
    <source>
        <strain evidence="10">GVMAG-S-1074260-58</strain>
    </source>
</reference>
<dbReference type="EMBL" id="MN740710">
    <property type="protein sequence ID" value="QHU09372.1"/>
    <property type="molecule type" value="Genomic_DNA"/>
</dbReference>
<dbReference type="InterPro" id="IPR010285">
    <property type="entry name" value="DNA_helicase_pif1-like_DEAD"/>
</dbReference>
<dbReference type="Gene3D" id="3.40.50.300">
    <property type="entry name" value="P-loop containing nucleotide triphosphate hydrolases"/>
    <property type="match status" value="1"/>
</dbReference>
<evidence type="ECO:0000256" key="7">
    <source>
        <dbReference type="ARBA" id="ARBA00023204"/>
    </source>
</evidence>
<keyword evidence="8" id="KW-0413">Isomerase</keyword>
<dbReference type="Pfam" id="PF21530">
    <property type="entry name" value="Pif1_2B_dom"/>
    <property type="match status" value="1"/>
</dbReference>
<evidence type="ECO:0000259" key="9">
    <source>
        <dbReference type="SMART" id="SM00382"/>
    </source>
</evidence>
<dbReference type="GO" id="GO:0000723">
    <property type="term" value="P:telomere maintenance"/>
    <property type="evidence" value="ECO:0007669"/>
    <property type="project" value="InterPro"/>
</dbReference>
<evidence type="ECO:0000256" key="2">
    <source>
        <dbReference type="ARBA" id="ARBA00022763"/>
    </source>
</evidence>
<name>A0A6C0JUE6_9ZZZZ</name>
<accession>A0A6C0JUE6</accession>
<keyword evidence="5" id="KW-0067">ATP-binding</keyword>
<evidence type="ECO:0000256" key="3">
    <source>
        <dbReference type="ARBA" id="ARBA00022801"/>
    </source>
</evidence>
<keyword evidence="2" id="KW-0227">DNA damage</keyword>
<keyword evidence="3" id="KW-0378">Hydrolase</keyword>
<evidence type="ECO:0000256" key="4">
    <source>
        <dbReference type="ARBA" id="ARBA00022806"/>
    </source>
</evidence>
<keyword evidence="7" id="KW-0234">DNA repair</keyword>
<dbReference type="PANTHER" id="PTHR47642:SF5">
    <property type="entry name" value="ATP-DEPENDENT DNA HELICASE"/>
    <property type="match status" value="1"/>
</dbReference>
<proteinExistence type="predicted"/>
<dbReference type="SMART" id="SM00382">
    <property type="entry name" value="AAA"/>
    <property type="match status" value="1"/>
</dbReference>